<dbReference type="EMBL" id="BOMI01000160">
    <property type="protein sequence ID" value="GID79153.1"/>
    <property type="molecule type" value="Genomic_DNA"/>
</dbReference>
<comment type="caution">
    <text evidence="1">The sequence shown here is derived from an EMBL/GenBank/DDBJ whole genome shotgun (WGS) entry which is preliminary data.</text>
</comment>
<name>A0ABQ3YGN6_9ACTN</name>
<organism evidence="1 2">
    <name type="scientific">Paractinoplanes deccanensis</name>
    <dbReference type="NCBI Taxonomy" id="113561"/>
    <lineage>
        <taxon>Bacteria</taxon>
        <taxon>Bacillati</taxon>
        <taxon>Actinomycetota</taxon>
        <taxon>Actinomycetes</taxon>
        <taxon>Micromonosporales</taxon>
        <taxon>Micromonosporaceae</taxon>
        <taxon>Paractinoplanes</taxon>
    </lineage>
</organism>
<dbReference type="RefSeq" id="WP_203774980.1">
    <property type="nucleotide sequence ID" value="NZ_BAAABO010000057.1"/>
</dbReference>
<evidence type="ECO:0000313" key="2">
    <source>
        <dbReference type="Proteomes" id="UP000609879"/>
    </source>
</evidence>
<accession>A0ABQ3YGN6</accession>
<reference evidence="1 2" key="1">
    <citation type="submission" date="2021-01" db="EMBL/GenBank/DDBJ databases">
        <title>Whole genome shotgun sequence of Actinoplanes deccanensis NBRC 13994.</title>
        <authorList>
            <person name="Komaki H."/>
            <person name="Tamura T."/>
        </authorList>
    </citation>
    <scope>NUCLEOTIDE SEQUENCE [LARGE SCALE GENOMIC DNA]</scope>
    <source>
        <strain evidence="1 2">NBRC 13994</strain>
    </source>
</reference>
<dbReference type="Proteomes" id="UP000609879">
    <property type="component" value="Unassembled WGS sequence"/>
</dbReference>
<sequence>MKVLAVGVRRHRESLCGEGWDVAAKAFAVRWGARVVVVAVAVGRREWLR</sequence>
<keyword evidence="2" id="KW-1185">Reference proteome</keyword>
<evidence type="ECO:0000313" key="1">
    <source>
        <dbReference type="EMBL" id="GID79153.1"/>
    </source>
</evidence>
<proteinExistence type="predicted"/>
<protein>
    <submittedName>
        <fullName evidence="1">Uncharacterized protein</fullName>
    </submittedName>
</protein>
<gene>
    <name evidence="1" type="ORF">Ade02nite_77940</name>
</gene>